<comment type="caution">
    <text evidence="5">The sequence shown here is derived from an EMBL/GenBank/DDBJ whole genome shotgun (WGS) entry which is preliminary data.</text>
</comment>
<evidence type="ECO:0000259" key="4">
    <source>
        <dbReference type="PROSITE" id="PS01124"/>
    </source>
</evidence>
<organism evidence="5 6">
    <name type="scientific">Paraflavisolibacter caeni</name>
    <dbReference type="NCBI Taxonomy" id="2982496"/>
    <lineage>
        <taxon>Bacteria</taxon>
        <taxon>Pseudomonadati</taxon>
        <taxon>Bacteroidota</taxon>
        <taxon>Chitinophagia</taxon>
        <taxon>Chitinophagales</taxon>
        <taxon>Chitinophagaceae</taxon>
        <taxon>Paraflavisolibacter</taxon>
    </lineage>
</organism>
<evidence type="ECO:0000256" key="3">
    <source>
        <dbReference type="ARBA" id="ARBA00023163"/>
    </source>
</evidence>
<keyword evidence="3" id="KW-0804">Transcription</keyword>
<dbReference type="InterPro" id="IPR009057">
    <property type="entry name" value="Homeodomain-like_sf"/>
</dbReference>
<dbReference type="SMART" id="SM00342">
    <property type="entry name" value="HTH_ARAC"/>
    <property type="match status" value="1"/>
</dbReference>
<evidence type="ECO:0000313" key="5">
    <source>
        <dbReference type="EMBL" id="MCU7549402.1"/>
    </source>
</evidence>
<name>A0A9X2XVL4_9BACT</name>
<proteinExistence type="predicted"/>
<feature type="domain" description="HTH araC/xylS-type" evidence="4">
    <location>
        <begin position="33"/>
        <end position="141"/>
    </location>
</feature>
<dbReference type="Pfam" id="PF12833">
    <property type="entry name" value="HTH_18"/>
    <property type="match status" value="1"/>
</dbReference>
<dbReference type="PROSITE" id="PS01124">
    <property type="entry name" value="HTH_ARAC_FAMILY_2"/>
    <property type="match status" value="1"/>
</dbReference>
<gene>
    <name evidence="5" type="ORF">OCK74_09770</name>
</gene>
<dbReference type="PANTHER" id="PTHR43280:SF29">
    <property type="entry name" value="ARAC-FAMILY TRANSCRIPTIONAL REGULATOR"/>
    <property type="match status" value="1"/>
</dbReference>
<dbReference type="PANTHER" id="PTHR43280">
    <property type="entry name" value="ARAC-FAMILY TRANSCRIPTIONAL REGULATOR"/>
    <property type="match status" value="1"/>
</dbReference>
<keyword evidence="1" id="KW-0805">Transcription regulation</keyword>
<evidence type="ECO:0000256" key="1">
    <source>
        <dbReference type="ARBA" id="ARBA00023015"/>
    </source>
</evidence>
<accession>A0A9X2XVL4</accession>
<dbReference type="RefSeq" id="WP_279296842.1">
    <property type="nucleotide sequence ID" value="NZ_JAOTIF010000005.1"/>
</dbReference>
<keyword evidence="6" id="KW-1185">Reference proteome</keyword>
<sequence length="146" mass="17482">MAHDKLPYSKLLSFLREDDPQEEKLYLSPVKVKELQRRIDQLMEEQKPFLRQHYTMTEMAHDLDIPSYQLSAFVNKVMERRYTDLVNRYRIAYCLNFINNNSYTTLKVHQLSLACGFSNRNTFISAFKKFTNYTPHEYLSQLKTAR</sequence>
<reference evidence="5" key="2">
    <citation type="submission" date="2023-04" db="EMBL/GenBank/DDBJ databases">
        <title>Paracnuella aquatica gen. nov., sp. nov., a member of the family Chitinophagaceae isolated from a hot spring.</title>
        <authorList>
            <person name="Wang C."/>
        </authorList>
    </citation>
    <scope>NUCLEOTIDE SEQUENCE</scope>
    <source>
        <strain evidence="5">LB-8</strain>
    </source>
</reference>
<dbReference type="InterPro" id="IPR018060">
    <property type="entry name" value="HTH_AraC"/>
</dbReference>
<dbReference type="GO" id="GO:0003700">
    <property type="term" value="F:DNA-binding transcription factor activity"/>
    <property type="evidence" value="ECO:0007669"/>
    <property type="project" value="InterPro"/>
</dbReference>
<protein>
    <submittedName>
        <fullName evidence="5">Helix-turn-helix domain-containing protein</fullName>
    </submittedName>
</protein>
<evidence type="ECO:0000256" key="2">
    <source>
        <dbReference type="ARBA" id="ARBA00023125"/>
    </source>
</evidence>
<dbReference type="EMBL" id="JAOTIF010000005">
    <property type="protein sequence ID" value="MCU7549402.1"/>
    <property type="molecule type" value="Genomic_DNA"/>
</dbReference>
<dbReference type="GO" id="GO:0043565">
    <property type="term" value="F:sequence-specific DNA binding"/>
    <property type="evidence" value="ECO:0007669"/>
    <property type="project" value="InterPro"/>
</dbReference>
<dbReference type="SUPFAM" id="SSF46689">
    <property type="entry name" value="Homeodomain-like"/>
    <property type="match status" value="1"/>
</dbReference>
<dbReference type="AlphaFoldDB" id="A0A9X2XVL4"/>
<dbReference type="Gene3D" id="1.10.10.60">
    <property type="entry name" value="Homeodomain-like"/>
    <property type="match status" value="1"/>
</dbReference>
<keyword evidence="2" id="KW-0238">DNA-binding</keyword>
<dbReference type="Proteomes" id="UP001155483">
    <property type="component" value="Unassembled WGS sequence"/>
</dbReference>
<reference evidence="5" key="1">
    <citation type="submission" date="2022-09" db="EMBL/GenBank/DDBJ databases">
        <authorList>
            <person name="Yuan C."/>
            <person name="Ke Z."/>
        </authorList>
    </citation>
    <scope>NUCLEOTIDE SEQUENCE</scope>
    <source>
        <strain evidence="5">LB-8</strain>
    </source>
</reference>
<evidence type="ECO:0000313" key="6">
    <source>
        <dbReference type="Proteomes" id="UP001155483"/>
    </source>
</evidence>